<name>A0ABS4PFQ4_9GAMM</name>
<accession>A0ABS4PFQ4</accession>
<keyword evidence="1" id="KW-0812">Transmembrane</keyword>
<dbReference type="Proteomes" id="UP001195624">
    <property type="component" value="Unassembled WGS sequence"/>
</dbReference>
<organism evidence="2 3">
    <name type="scientific">Winslowiella toletana</name>
    <dbReference type="NCBI Taxonomy" id="92490"/>
    <lineage>
        <taxon>Bacteria</taxon>
        <taxon>Pseudomonadati</taxon>
        <taxon>Pseudomonadota</taxon>
        <taxon>Gammaproteobacteria</taxon>
        <taxon>Enterobacterales</taxon>
        <taxon>Erwiniaceae</taxon>
        <taxon>Winslowiella</taxon>
    </lineage>
</organism>
<sequence>MKSAKSLFTAVSACVLALAALIICGGAVYQRLISGATLSWAQALNNHFHWGMAFVVLYGVSIAFSLLIARAFFAESLISSSRRAESAALLESE</sequence>
<protein>
    <submittedName>
        <fullName evidence="2">Uncharacterized protein</fullName>
    </submittedName>
</protein>
<evidence type="ECO:0000256" key="1">
    <source>
        <dbReference type="SAM" id="Phobius"/>
    </source>
</evidence>
<comment type="caution">
    <text evidence="2">The sequence shown here is derived from an EMBL/GenBank/DDBJ whole genome shotgun (WGS) entry which is preliminary data.</text>
</comment>
<gene>
    <name evidence="2" type="ORF">J2125_004676</name>
</gene>
<dbReference type="EMBL" id="JAGGMQ010000001">
    <property type="protein sequence ID" value="MBP2171484.1"/>
    <property type="molecule type" value="Genomic_DNA"/>
</dbReference>
<dbReference type="RefSeq" id="WP_209499550.1">
    <property type="nucleotide sequence ID" value="NZ_JAGGMQ010000001.1"/>
</dbReference>
<keyword evidence="3" id="KW-1185">Reference proteome</keyword>
<evidence type="ECO:0000313" key="3">
    <source>
        <dbReference type="Proteomes" id="UP001195624"/>
    </source>
</evidence>
<proteinExistence type="predicted"/>
<evidence type="ECO:0000313" key="2">
    <source>
        <dbReference type="EMBL" id="MBP2171484.1"/>
    </source>
</evidence>
<reference evidence="2 3" key="1">
    <citation type="submission" date="2021-03" db="EMBL/GenBank/DDBJ databases">
        <authorList>
            <person name="D'Agostino P."/>
            <person name="Huntemann M."/>
            <person name="Clum A."/>
            <person name="Spunde A."/>
            <person name="Palaniappan K."/>
            <person name="Ritter S."/>
            <person name="Mikhailova N."/>
            <person name="Chen I.-M."/>
            <person name="Stamatis D."/>
            <person name="Reddy T."/>
            <person name="O'Malley R."/>
            <person name="Daum C."/>
            <person name="Shapiro N."/>
            <person name="Ivanova N."/>
            <person name="Kyrpides N."/>
            <person name="Woyke T."/>
        </authorList>
    </citation>
    <scope>NUCLEOTIDE SEQUENCE [LARGE SCALE GENOMIC DNA]</scope>
    <source>
        <strain evidence="2 3">WS4403</strain>
    </source>
</reference>
<reference evidence="3" key="2">
    <citation type="submission" date="2023-07" db="EMBL/GenBank/DDBJ databases">
        <title>Genome mining of underrepresented organisms for secondary metabolites.</title>
        <authorList>
            <person name="D'Agostino P.M."/>
        </authorList>
    </citation>
    <scope>NUCLEOTIDE SEQUENCE [LARGE SCALE GENOMIC DNA]</scope>
    <source>
        <strain evidence="3">WS4403</strain>
    </source>
</reference>
<keyword evidence="1" id="KW-0472">Membrane</keyword>
<feature type="transmembrane region" description="Helical" evidence="1">
    <location>
        <begin position="50"/>
        <end position="73"/>
    </location>
</feature>
<keyword evidence="1" id="KW-1133">Transmembrane helix</keyword>